<organism evidence="7 8">
    <name type="scientific">Funneliformis caledonium</name>
    <dbReference type="NCBI Taxonomy" id="1117310"/>
    <lineage>
        <taxon>Eukaryota</taxon>
        <taxon>Fungi</taxon>
        <taxon>Fungi incertae sedis</taxon>
        <taxon>Mucoromycota</taxon>
        <taxon>Glomeromycotina</taxon>
        <taxon>Glomeromycetes</taxon>
        <taxon>Glomerales</taxon>
        <taxon>Glomeraceae</taxon>
        <taxon>Funneliformis</taxon>
    </lineage>
</organism>
<dbReference type="PANTHER" id="PTHR13710:SF105">
    <property type="entry name" value="ATP-DEPENDENT DNA HELICASE Q1"/>
    <property type="match status" value="1"/>
</dbReference>
<comment type="similarity">
    <text evidence="1">Belongs to the helicase family. RecQ subfamily.</text>
</comment>
<evidence type="ECO:0000313" key="8">
    <source>
        <dbReference type="Proteomes" id="UP000789570"/>
    </source>
</evidence>
<feature type="domain" description="Helicase C-terminal" evidence="6">
    <location>
        <begin position="667"/>
        <end position="805"/>
    </location>
</feature>
<gene>
    <name evidence="7" type="ORF">FCALED_LOCUS9060</name>
</gene>
<keyword evidence="8" id="KW-1185">Reference proteome</keyword>
<evidence type="ECO:0000256" key="3">
    <source>
        <dbReference type="ARBA" id="ARBA00023235"/>
    </source>
</evidence>
<dbReference type="EMBL" id="CAJVPQ010002862">
    <property type="protein sequence ID" value="CAG8610800.1"/>
    <property type="molecule type" value="Genomic_DNA"/>
</dbReference>
<dbReference type="Pfam" id="PF00271">
    <property type="entry name" value="Helicase_C"/>
    <property type="match status" value="1"/>
</dbReference>
<dbReference type="InterPro" id="IPR027417">
    <property type="entry name" value="P-loop_NTPase"/>
</dbReference>
<dbReference type="GO" id="GO:0000724">
    <property type="term" value="P:double-strand break repair via homologous recombination"/>
    <property type="evidence" value="ECO:0007669"/>
    <property type="project" value="TreeGrafter"/>
</dbReference>
<dbReference type="GO" id="GO:0009378">
    <property type="term" value="F:four-way junction helicase activity"/>
    <property type="evidence" value="ECO:0007669"/>
    <property type="project" value="TreeGrafter"/>
</dbReference>
<dbReference type="EC" id="5.6.2.4" evidence="5"/>
<dbReference type="SUPFAM" id="SSF52540">
    <property type="entry name" value="P-loop containing nucleoside triphosphate hydrolases"/>
    <property type="match status" value="1"/>
</dbReference>
<evidence type="ECO:0000313" key="7">
    <source>
        <dbReference type="EMBL" id="CAG8610800.1"/>
    </source>
</evidence>
<sequence length="805" mass="92743">NDNKWTKYLLEANNERRKYSRPDRTIFIWENANFLRILPQHSTLPNKTNMNNTNNVYLLLKLAGIENDFNNKVFVPLIPSYCVYTKLGKTYFRLDLEWCNKENTILYKWNDFANDYTFTNLREFISQHIPSFFQLERTLFRADCQHDNILKQAKRKVKELQEYLYFEDTHNKGIIREGLPIVADGWQGSNEIVQALDTVYRLKIQKENESDFLSTNIFLELILNQSCITCHDINPSNCKTKIRTIGLRICITKKCMLCSDEPKYYNERSEDDFSKCLAGAGLVGGINREELQFMLALLGIIRQNGHQQYFDKQEEFFSSLYQVANISVEDALVTASSQASEEIIFNEELEGYGHRPVLAYHVVEKKCEYETKDGKRVTIQEGNYDSSSQQMEYIILIAIIEKISTILEKYNIKLNVSVDGDLSTNKTLALLNVVNQIFADLKHKAKIMQSKIASDRNWKHLEQSIMKYYTRCIYAASVRANNSEIPTLTDKELAWIHTKGVICHLQGNHTKCWSEVCWIVNNSDLSLPTPNLVSTDDNQYWWEKSLIYAVASILLQRLTVIFTPQKALMDDQVREMVGMEIPAAMLYAFSKQSPLIQEKIFAEIASRLYEAHCIVSYEGFRNAWKKLGTLKCDFLMIPVLALTATCSPVNVEIIQSILKRPNMKVIRTSIIYHNLEEHAIIYGATVIECNDMMKKLQKNFDPAIIEMYHGKFTSKEQSIISANWKNKIIKIMSTTSAFGMGINVNDVTLIIHTTLSMSYDRYIQEIGQAGRSGQQSRAILFYSQSDICTLLTILSNGQESITTFI</sequence>
<dbReference type="InterPro" id="IPR001650">
    <property type="entry name" value="Helicase_C-like"/>
</dbReference>
<dbReference type="AlphaFoldDB" id="A0A9N9GHI8"/>
<dbReference type="PROSITE" id="PS51194">
    <property type="entry name" value="HELICASE_CTER"/>
    <property type="match status" value="1"/>
</dbReference>
<dbReference type="Gene3D" id="3.40.50.300">
    <property type="entry name" value="P-loop containing nucleotide triphosphate hydrolases"/>
    <property type="match status" value="2"/>
</dbReference>
<dbReference type="PANTHER" id="PTHR13710">
    <property type="entry name" value="DNA HELICASE RECQ FAMILY MEMBER"/>
    <property type="match status" value="1"/>
</dbReference>
<dbReference type="Proteomes" id="UP000789570">
    <property type="component" value="Unassembled WGS sequence"/>
</dbReference>
<dbReference type="GO" id="GO:0043138">
    <property type="term" value="F:3'-5' DNA helicase activity"/>
    <property type="evidence" value="ECO:0007669"/>
    <property type="project" value="UniProtKB-EC"/>
</dbReference>
<dbReference type="SMART" id="SM00490">
    <property type="entry name" value="HELICc"/>
    <property type="match status" value="1"/>
</dbReference>
<evidence type="ECO:0000256" key="1">
    <source>
        <dbReference type="ARBA" id="ARBA00005446"/>
    </source>
</evidence>
<dbReference type="GO" id="GO:0005737">
    <property type="term" value="C:cytoplasm"/>
    <property type="evidence" value="ECO:0007669"/>
    <property type="project" value="TreeGrafter"/>
</dbReference>
<dbReference type="GO" id="GO:0005694">
    <property type="term" value="C:chromosome"/>
    <property type="evidence" value="ECO:0007669"/>
    <property type="project" value="TreeGrafter"/>
</dbReference>
<protein>
    <recommendedName>
        <fullName evidence="5">DNA 3'-5' helicase</fullName>
        <ecNumber evidence="5">5.6.2.4</ecNumber>
    </recommendedName>
</protein>
<evidence type="ECO:0000256" key="4">
    <source>
        <dbReference type="ARBA" id="ARBA00034617"/>
    </source>
</evidence>
<comment type="caution">
    <text evidence="7">The sequence shown here is derived from an EMBL/GenBank/DDBJ whole genome shotgun (WGS) entry which is preliminary data.</text>
</comment>
<proteinExistence type="inferred from homology"/>
<evidence type="ECO:0000256" key="5">
    <source>
        <dbReference type="ARBA" id="ARBA00034808"/>
    </source>
</evidence>
<accession>A0A9N9GHI8</accession>
<feature type="non-terminal residue" evidence="7">
    <location>
        <position position="805"/>
    </location>
</feature>
<keyword evidence="2" id="KW-0238">DNA-binding</keyword>
<keyword evidence="3" id="KW-0413">Isomerase</keyword>
<name>A0A9N9GHI8_9GLOM</name>
<dbReference type="OrthoDB" id="2444340at2759"/>
<reference evidence="7" key="1">
    <citation type="submission" date="2021-06" db="EMBL/GenBank/DDBJ databases">
        <authorList>
            <person name="Kallberg Y."/>
            <person name="Tangrot J."/>
            <person name="Rosling A."/>
        </authorList>
    </citation>
    <scope>NUCLEOTIDE SEQUENCE</scope>
    <source>
        <strain evidence="7">UK204</strain>
    </source>
</reference>
<evidence type="ECO:0000256" key="2">
    <source>
        <dbReference type="ARBA" id="ARBA00023125"/>
    </source>
</evidence>
<dbReference type="GO" id="GO:0003677">
    <property type="term" value="F:DNA binding"/>
    <property type="evidence" value="ECO:0007669"/>
    <property type="project" value="UniProtKB-KW"/>
</dbReference>
<evidence type="ECO:0000259" key="6">
    <source>
        <dbReference type="PROSITE" id="PS51194"/>
    </source>
</evidence>
<comment type="catalytic activity">
    <reaction evidence="4">
        <text>Couples ATP hydrolysis with the unwinding of duplex DNA by translocating in the 3'-5' direction.</text>
        <dbReference type="EC" id="5.6.2.4"/>
    </reaction>
</comment>